<gene>
    <name evidence="2" type="ORF">CLOBOL_05700</name>
</gene>
<sequence length="183" mass="20955">MKSHQEESRTDRVNTGGKPGNDKVKGGIEPLEVEAFKRRIKEGDRLYCYRPRRRGDDEVILEKMSVIKPHGHIVTMAYHGVRGNTYETSMTWGEAIQLNRMTQKQLARELARMRKEMGIACSSDSCPEEVKAPGRRRINRKEYAGRIMTFRNMGMTYAQISCLVGISASTVREIYIEEAKQNV</sequence>
<evidence type="ECO:0000256" key="1">
    <source>
        <dbReference type="SAM" id="MobiDB-lite"/>
    </source>
</evidence>
<name>A8S0K4_ENTBW</name>
<dbReference type="Proteomes" id="UP000005396">
    <property type="component" value="Unassembled WGS sequence"/>
</dbReference>
<dbReference type="AlphaFoldDB" id="A8S0K4"/>
<feature type="compositionally biased region" description="Basic and acidic residues" evidence="1">
    <location>
        <begin position="1"/>
        <end position="12"/>
    </location>
</feature>
<accession>A8S0K4</accession>
<dbReference type="HOGENOM" id="CLU_1472754_0_0_9"/>
<dbReference type="PaxDb" id="411902-CLOBOL_05700"/>
<evidence type="ECO:0000313" key="3">
    <source>
        <dbReference type="Proteomes" id="UP000005396"/>
    </source>
</evidence>
<protein>
    <submittedName>
        <fullName evidence="2">Uncharacterized protein</fullName>
    </submittedName>
</protein>
<proteinExistence type="predicted"/>
<dbReference type="RefSeq" id="WP_002578642.1">
    <property type="nucleotide sequence ID" value="NZ_DS480697.1"/>
</dbReference>
<organism evidence="2 3">
    <name type="scientific">Enterocloster bolteae (strain ATCC BAA-613 / DSM 15670 / CCUG 46953 / JCM 12243 / WAL 16351)</name>
    <name type="common">Clostridium bolteae</name>
    <dbReference type="NCBI Taxonomy" id="411902"/>
    <lineage>
        <taxon>Bacteria</taxon>
        <taxon>Bacillati</taxon>
        <taxon>Bacillota</taxon>
        <taxon>Clostridia</taxon>
        <taxon>Lachnospirales</taxon>
        <taxon>Lachnospiraceae</taxon>
        <taxon>Enterocloster</taxon>
    </lineage>
</organism>
<reference evidence="2 3" key="1">
    <citation type="submission" date="2007-08" db="EMBL/GenBank/DDBJ databases">
        <authorList>
            <person name="Fulton L."/>
            <person name="Clifton S."/>
            <person name="Fulton B."/>
            <person name="Xu J."/>
            <person name="Minx P."/>
            <person name="Pepin K.H."/>
            <person name="Johnson M."/>
            <person name="Thiruvilangam P."/>
            <person name="Bhonagiri V."/>
            <person name="Nash W.E."/>
            <person name="Mardis E.R."/>
            <person name="Wilson R.K."/>
        </authorList>
    </citation>
    <scope>NUCLEOTIDE SEQUENCE [LARGE SCALE GENOMIC DNA]</scope>
    <source>
        <strain evidence="3">ATCC BAA-613 / DSM 15670 / CCUG 46953 / JCM 12243 / WAL 16351</strain>
    </source>
</reference>
<feature type="region of interest" description="Disordered" evidence="1">
    <location>
        <begin position="1"/>
        <end position="27"/>
    </location>
</feature>
<evidence type="ECO:0000313" key="2">
    <source>
        <dbReference type="EMBL" id="EDP14093.1"/>
    </source>
</evidence>
<comment type="caution">
    <text evidence="2">The sequence shown here is derived from an EMBL/GenBank/DDBJ whole genome shotgun (WGS) entry which is preliminary data.</text>
</comment>
<dbReference type="EMBL" id="ABCC02000042">
    <property type="protein sequence ID" value="EDP14093.1"/>
    <property type="molecule type" value="Genomic_DNA"/>
</dbReference>
<reference evidence="2 3" key="2">
    <citation type="submission" date="2007-09" db="EMBL/GenBank/DDBJ databases">
        <title>Draft genome sequence of Clostridium bolteae (ATCC BAA-613).</title>
        <authorList>
            <person name="Sudarsanam P."/>
            <person name="Ley R."/>
            <person name="Guruge J."/>
            <person name="Turnbaugh P.J."/>
            <person name="Mahowald M."/>
            <person name="Liep D."/>
            <person name="Gordon J."/>
        </authorList>
    </citation>
    <scope>NUCLEOTIDE SEQUENCE [LARGE SCALE GENOMIC DNA]</scope>
    <source>
        <strain evidence="3">ATCC BAA-613 / DSM 15670 / CCUG 46953 / JCM 12243 / WAL 16351</strain>
    </source>
</reference>